<evidence type="ECO:0000313" key="8">
    <source>
        <dbReference type="EMBL" id="PLT54154.1"/>
    </source>
</evidence>
<keyword evidence="5" id="KW-1133">Transmembrane helix</keyword>
<protein>
    <submittedName>
        <fullName evidence="8">Peptidoglycan glycosyltransferase</fullName>
    </submittedName>
</protein>
<dbReference type="SUPFAM" id="SSF56519">
    <property type="entry name" value="Penicillin binding protein dimerisation domain"/>
    <property type="match status" value="1"/>
</dbReference>
<organism evidence="8 9">
    <name type="scientific">Mediterraneibacter gnavus</name>
    <name type="common">Ruminococcus gnavus</name>
    <dbReference type="NCBI Taxonomy" id="33038"/>
    <lineage>
        <taxon>Bacteria</taxon>
        <taxon>Bacillati</taxon>
        <taxon>Bacillota</taxon>
        <taxon>Clostridia</taxon>
        <taxon>Lachnospirales</taxon>
        <taxon>Lachnospiraceae</taxon>
        <taxon>Mediterraneibacter</taxon>
    </lineage>
</organism>
<name>A0A2N5NGT0_MEDGN</name>
<evidence type="ECO:0000256" key="3">
    <source>
        <dbReference type="ARBA" id="ARBA00023136"/>
    </source>
</evidence>
<dbReference type="Pfam" id="PF00905">
    <property type="entry name" value="Transpeptidase"/>
    <property type="match status" value="1"/>
</dbReference>
<keyword evidence="8" id="KW-0808">Transferase</keyword>
<dbReference type="InterPro" id="IPR005311">
    <property type="entry name" value="PBP_dimer"/>
</dbReference>
<comment type="caution">
    <text evidence="8">The sequence shown here is derived from an EMBL/GenBank/DDBJ whole genome shotgun (WGS) entry which is preliminary data.</text>
</comment>
<feature type="compositionally biased region" description="Polar residues" evidence="4">
    <location>
        <begin position="662"/>
        <end position="673"/>
    </location>
</feature>
<dbReference type="Pfam" id="PF03717">
    <property type="entry name" value="PBP_dimer"/>
    <property type="match status" value="1"/>
</dbReference>
<feature type="transmembrane region" description="Helical" evidence="5">
    <location>
        <begin position="25"/>
        <end position="45"/>
    </location>
</feature>
<dbReference type="GO" id="GO:0005886">
    <property type="term" value="C:plasma membrane"/>
    <property type="evidence" value="ECO:0007669"/>
    <property type="project" value="TreeGrafter"/>
</dbReference>
<evidence type="ECO:0000256" key="4">
    <source>
        <dbReference type="SAM" id="MobiDB-lite"/>
    </source>
</evidence>
<dbReference type="GO" id="GO:0071555">
    <property type="term" value="P:cell wall organization"/>
    <property type="evidence" value="ECO:0007669"/>
    <property type="project" value="TreeGrafter"/>
</dbReference>
<dbReference type="InterPro" id="IPR012338">
    <property type="entry name" value="Beta-lactam/transpept-like"/>
</dbReference>
<comment type="subcellular location">
    <subcellularLocation>
        <location evidence="1">Membrane</location>
    </subcellularLocation>
</comment>
<accession>A0A2N5NGT0</accession>
<reference evidence="8 9" key="1">
    <citation type="journal article" date="2017" name="Genome Med.">
        <title>A novel Ruminococcus gnavus clade enriched in inflammatory bowel disease patients.</title>
        <authorList>
            <person name="Hall A.B."/>
            <person name="Yassour M."/>
            <person name="Sauk J."/>
            <person name="Garner A."/>
            <person name="Jiang X."/>
            <person name="Arthur T."/>
            <person name="Lagoudas G.K."/>
            <person name="Vatanen T."/>
            <person name="Fornelos N."/>
            <person name="Wilson R."/>
            <person name="Bertha M."/>
            <person name="Cohen M."/>
            <person name="Garber J."/>
            <person name="Khalili H."/>
            <person name="Gevers D."/>
            <person name="Ananthakrishnan A.N."/>
            <person name="Kugathasan S."/>
            <person name="Lander E.S."/>
            <person name="Blainey P."/>
            <person name="Vlamakis H."/>
            <person name="Xavier R.J."/>
            <person name="Huttenhower C."/>
        </authorList>
    </citation>
    <scope>NUCLEOTIDE SEQUENCE [LARGE SCALE GENOMIC DNA]</scope>
    <source>
        <strain evidence="8 9">RJX1118</strain>
    </source>
</reference>
<evidence type="ECO:0000256" key="5">
    <source>
        <dbReference type="SAM" id="Phobius"/>
    </source>
</evidence>
<feature type="domain" description="Penicillin-binding protein transpeptidase" evidence="6">
    <location>
        <begin position="280"/>
        <end position="593"/>
    </location>
</feature>
<dbReference type="GO" id="GO:0008658">
    <property type="term" value="F:penicillin binding"/>
    <property type="evidence" value="ECO:0007669"/>
    <property type="project" value="InterPro"/>
</dbReference>
<dbReference type="Gene3D" id="3.40.710.10">
    <property type="entry name" value="DD-peptidase/beta-lactamase superfamily"/>
    <property type="match status" value="1"/>
</dbReference>
<keyword evidence="3 5" id="KW-0472">Membrane</keyword>
<comment type="similarity">
    <text evidence="2">Belongs to the transpeptidase family.</text>
</comment>
<evidence type="ECO:0000313" key="9">
    <source>
        <dbReference type="Proteomes" id="UP000234849"/>
    </source>
</evidence>
<dbReference type="SUPFAM" id="SSF56601">
    <property type="entry name" value="beta-lactamase/transpeptidase-like"/>
    <property type="match status" value="1"/>
</dbReference>
<sequence>MTRRRRKNPFQFLTKKFPKRMQKKLVMLFVAIILAFVVLIGRITYINVFKGGKYTRIVLNQQQYGSRTIPYKRGDIVDRNGTKVATSERVYNVILDVVVVTDEGESDKYIDSTLDVLEECFGIDSEEVRDTIKANPDSRYEVLKKGVSYEEAKKFQEIDEDDKKYPNVQGVWLEDDYQRTYPYNSLASDVIGFSVSGNQGAIGIESAYNDILNGTDGREYGYFDSASSVERTVKAAKNGNTVVSTIDVTLQSIVEKYILEFNEAHKGEEREDEPGSKNTAVIIMDPNSGEILAEASYPNFDLNNPRDLTPWYTTEALAKMSDDDKLNAMNNLWRNFCVSDAFEPGSTAKPFTLATGLETGTLTGQETYVCQGGTWKGDWYIQCHNTSGHGTENVDQAIANSCNVALMAMADKIGVEDFIRYQHIFGFGEYTGIDLPGEASTENLIFTAENMGETDLATSSFGQSFNVTMTQMVSAFSSLINGGYYYQPHVVKQIQDENGNVIETNDPILLRKTVSKQTSDRVKEALRAVMTDGTGVPANVEGYDIGGKTGTAEKLPRGNGDYLLSFIGYAPQENPEVVIYVVIDEPNVENQELSSYVLELSQKIVAEAFPYLNITRNGDALPEDSGVREDVQQDFDENFEDTYSNQDGAYIDPNYQPDYDSWATSPESSETTE</sequence>
<proteinExistence type="inferred from homology"/>
<feature type="domain" description="Penicillin-binding protein dimerisation" evidence="7">
    <location>
        <begin position="69"/>
        <end position="231"/>
    </location>
</feature>
<dbReference type="InterPro" id="IPR050515">
    <property type="entry name" value="Beta-lactam/transpept"/>
</dbReference>
<dbReference type="RefSeq" id="WP_101879897.1">
    <property type="nucleotide sequence ID" value="NZ_NIHM01000014.1"/>
</dbReference>
<dbReference type="PANTHER" id="PTHR30627">
    <property type="entry name" value="PEPTIDOGLYCAN D,D-TRANSPEPTIDASE"/>
    <property type="match status" value="1"/>
</dbReference>
<evidence type="ECO:0000259" key="7">
    <source>
        <dbReference type="Pfam" id="PF03717"/>
    </source>
</evidence>
<dbReference type="Proteomes" id="UP000234849">
    <property type="component" value="Unassembled WGS sequence"/>
</dbReference>
<dbReference type="Gene3D" id="3.90.1310.10">
    <property type="entry name" value="Penicillin-binding protein 2a (Domain 2)"/>
    <property type="match status" value="1"/>
</dbReference>
<dbReference type="AlphaFoldDB" id="A0A2N5NGT0"/>
<evidence type="ECO:0000256" key="1">
    <source>
        <dbReference type="ARBA" id="ARBA00004370"/>
    </source>
</evidence>
<evidence type="ECO:0000256" key="2">
    <source>
        <dbReference type="ARBA" id="ARBA00007171"/>
    </source>
</evidence>
<gene>
    <name evidence="8" type="ORF">CDL18_10635</name>
</gene>
<keyword evidence="5" id="KW-0812">Transmembrane</keyword>
<evidence type="ECO:0000259" key="6">
    <source>
        <dbReference type="Pfam" id="PF00905"/>
    </source>
</evidence>
<dbReference type="EMBL" id="NIHM01000014">
    <property type="protein sequence ID" value="PLT54154.1"/>
    <property type="molecule type" value="Genomic_DNA"/>
</dbReference>
<dbReference type="InterPro" id="IPR001460">
    <property type="entry name" value="PCN-bd_Tpept"/>
</dbReference>
<feature type="region of interest" description="Disordered" evidence="4">
    <location>
        <begin position="634"/>
        <end position="673"/>
    </location>
</feature>
<dbReference type="GO" id="GO:0016740">
    <property type="term" value="F:transferase activity"/>
    <property type="evidence" value="ECO:0007669"/>
    <property type="project" value="UniProtKB-KW"/>
</dbReference>
<dbReference type="InterPro" id="IPR036138">
    <property type="entry name" value="PBP_dimer_sf"/>
</dbReference>